<organism evidence="2 3">
    <name type="scientific">Fibrobacter intestinalis</name>
    <dbReference type="NCBI Taxonomy" id="28122"/>
    <lineage>
        <taxon>Bacteria</taxon>
        <taxon>Pseudomonadati</taxon>
        <taxon>Fibrobacterota</taxon>
        <taxon>Fibrobacteria</taxon>
        <taxon>Fibrobacterales</taxon>
        <taxon>Fibrobacteraceae</taxon>
        <taxon>Fibrobacter</taxon>
    </lineage>
</organism>
<dbReference type="InterPro" id="IPR016181">
    <property type="entry name" value="Acyl_CoA_acyltransferase"/>
</dbReference>
<proteinExistence type="predicted"/>
<dbReference type="InterPro" id="IPR051908">
    <property type="entry name" value="Ribosomal_N-acetyltransferase"/>
</dbReference>
<evidence type="ECO:0000313" key="2">
    <source>
        <dbReference type="EMBL" id="SJZ33191.1"/>
    </source>
</evidence>
<reference evidence="2 3" key="1">
    <citation type="submission" date="2017-02" db="EMBL/GenBank/DDBJ databases">
        <authorList>
            <person name="Peterson S.W."/>
        </authorList>
    </citation>
    <scope>NUCLEOTIDE SEQUENCE [LARGE SCALE GENOMIC DNA]</scope>
    <source>
        <strain evidence="2 3">ATCC 43854</strain>
    </source>
</reference>
<keyword evidence="2" id="KW-0808">Transferase</keyword>
<evidence type="ECO:0000259" key="1">
    <source>
        <dbReference type="PROSITE" id="PS51186"/>
    </source>
</evidence>
<accession>A0A1T4JSS7</accession>
<name>A0A1T4JSS7_9BACT</name>
<dbReference type="AlphaFoldDB" id="A0A1T4JSS7"/>
<dbReference type="Proteomes" id="UP000190449">
    <property type="component" value="Unassembled WGS sequence"/>
</dbReference>
<dbReference type="Gene3D" id="3.40.630.30">
    <property type="match status" value="1"/>
</dbReference>
<dbReference type="Pfam" id="PF13302">
    <property type="entry name" value="Acetyltransf_3"/>
    <property type="match status" value="1"/>
</dbReference>
<dbReference type="PROSITE" id="PS51186">
    <property type="entry name" value="GNAT"/>
    <property type="match status" value="1"/>
</dbReference>
<dbReference type="SUPFAM" id="SSF55729">
    <property type="entry name" value="Acyl-CoA N-acyltransferases (Nat)"/>
    <property type="match status" value="1"/>
</dbReference>
<dbReference type="EMBL" id="FUWU01000001">
    <property type="protein sequence ID" value="SJZ33191.1"/>
    <property type="molecule type" value="Genomic_DNA"/>
</dbReference>
<dbReference type="PANTHER" id="PTHR43441:SF12">
    <property type="entry name" value="RIBOSOMAL N-ACETYLTRANSFERASE YDAF-RELATED"/>
    <property type="match status" value="1"/>
</dbReference>
<sequence length="204" mass="23129">MIFLIRNASGLFMSKMSSSLWDLPLESLEGSRLFLSFWEAEDSEELLFLVDSSRESLQLWLPWVENFRSISDAYAMIDSYRVQREMGRGGALGIRRFADGALIGGVILQWIDWKNCSSALEYFLGSEFEGEGCATEAVGLVLDYLQNLGIHRVEISAAVENVKSNALAKRLGFEWEGMAKDAEFLHGKYLHHNRYGKLLSRSQM</sequence>
<feature type="domain" description="N-acetyltransferase" evidence="1">
    <location>
        <begin position="47"/>
        <end position="200"/>
    </location>
</feature>
<evidence type="ECO:0000313" key="3">
    <source>
        <dbReference type="Proteomes" id="UP000190449"/>
    </source>
</evidence>
<dbReference type="STRING" id="28122.SAMN02745108_00092"/>
<dbReference type="InterPro" id="IPR000182">
    <property type="entry name" value="GNAT_dom"/>
</dbReference>
<dbReference type="RefSeq" id="WP_078775297.1">
    <property type="nucleotide sequence ID" value="NZ_FUWU01000001.1"/>
</dbReference>
<dbReference type="PANTHER" id="PTHR43441">
    <property type="entry name" value="RIBOSOMAL-PROTEIN-SERINE ACETYLTRANSFERASE"/>
    <property type="match status" value="1"/>
</dbReference>
<dbReference type="GO" id="GO:1990189">
    <property type="term" value="F:protein N-terminal-serine acetyltransferase activity"/>
    <property type="evidence" value="ECO:0007669"/>
    <property type="project" value="TreeGrafter"/>
</dbReference>
<protein>
    <submittedName>
        <fullName evidence="2">Ribosomal-protein-serine acetyltransferase</fullName>
    </submittedName>
</protein>
<dbReference type="GO" id="GO:0005737">
    <property type="term" value="C:cytoplasm"/>
    <property type="evidence" value="ECO:0007669"/>
    <property type="project" value="TreeGrafter"/>
</dbReference>
<dbReference type="GO" id="GO:0008999">
    <property type="term" value="F:protein-N-terminal-alanine acetyltransferase activity"/>
    <property type="evidence" value="ECO:0007669"/>
    <property type="project" value="TreeGrafter"/>
</dbReference>
<gene>
    <name evidence="2" type="ORF">SAMN02745108_00092</name>
</gene>